<dbReference type="PANTHER" id="PTHR42929">
    <property type="entry name" value="INNER MEMBRANE ABC TRANSPORTER PERMEASE PROTEIN YDCU-RELATED-RELATED"/>
    <property type="match status" value="1"/>
</dbReference>
<dbReference type="Proteomes" id="UP000602745">
    <property type="component" value="Unassembled WGS sequence"/>
</dbReference>
<keyword evidence="7 8" id="KW-0472">Membrane</keyword>
<feature type="transmembrane region" description="Helical" evidence="8">
    <location>
        <begin position="218"/>
        <end position="240"/>
    </location>
</feature>
<feature type="domain" description="ABC transmembrane type-1" evidence="9">
    <location>
        <begin position="407"/>
        <end position="595"/>
    </location>
</feature>
<keyword evidence="6 8" id="KW-1133">Transmembrane helix</keyword>
<comment type="similarity">
    <text evidence="2">Belongs to the binding-protein-dependent transport system permease family. CysTW subfamily.</text>
</comment>
<dbReference type="SUPFAM" id="SSF161098">
    <property type="entry name" value="MetI-like"/>
    <property type="match status" value="2"/>
</dbReference>
<feature type="transmembrane region" description="Helical" evidence="8">
    <location>
        <begin position="319"/>
        <end position="338"/>
    </location>
</feature>
<dbReference type="PANTHER" id="PTHR42929:SF5">
    <property type="entry name" value="ABC TRANSPORTER PERMEASE PROTEIN"/>
    <property type="match status" value="1"/>
</dbReference>
<evidence type="ECO:0000256" key="6">
    <source>
        <dbReference type="ARBA" id="ARBA00022989"/>
    </source>
</evidence>
<evidence type="ECO:0000256" key="8">
    <source>
        <dbReference type="RuleBase" id="RU363032"/>
    </source>
</evidence>
<feature type="transmembrane region" description="Helical" evidence="8">
    <location>
        <begin position="350"/>
        <end position="376"/>
    </location>
</feature>
<evidence type="ECO:0000256" key="5">
    <source>
        <dbReference type="ARBA" id="ARBA00022692"/>
    </source>
</evidence>
<name>A0A8J2VJV9_9RHOB</name>
<reference evidence="10" key="2">
    <citation type="submission" date="2020-09" db="EMBL/GenBank/DDBJ databases">
        <authorList>
            <person name="Sun Q."/>
            <person name="Sedlacek I."/>
        </authorList>
    </citation>
    <scope>NUCLEOTIDE SEQUENCE</scope>
    <source>
        <strain evidence="10">CCM 7684</strain>
    </source>
</reference>
<dbReference type="GO" id="GO:0005524">
    <property type="term" value="F:ATP binding"/>
    <property type="evidence" value="ECO:0007669"/>
    <property type="project" value="UniProtKB-KW"/>
</dbReference>
<feature type="transmembrane region" description="Helical" evidence="8">
    <location>
        <begin position="83"/>
        <end position="102"/>
    </location>
</feature>
<dbReference type="Gene3D" id="1.10.3720.10">
    <property type="entry name" value="MetI-like"/>
    <property type="match status" value="2"/>
</dbReference>
<dbReference type="InterPro" id="IPR000515">
    <property type="entry name" value="MetI-like"/>
</dbReference>
<evidence type="ECO:0000259" key="9">
    <source>
        <dbReference type="PROSITE" id="PS50928"/>
    </source>
</evidence>
<feature type="transmembrane region" description="Helical" evidence="8">
    <location>
        <begin position="519"/>
        <end position="541"/>
    </location>
</feature>
<feature type="transmembrane region" description="Helical" evidence="8">
    <location>
        <begin position="114"/>
        <end position="138"/>
    </location>
</feature>
<comment type="subcellular location">
    <subcellularLocation>
        <location evidence="1 8">Cell membrane</location>
        <topology evidence="1 8">Multi-pass membrane protein</topology>
    </subcellularLocation>
</comment>
<feature type="transmembrane region" description="Helical" evidence="8">
    <location>
        <begin position="260"/>
        <end position="283"/>
    </location>
</feature>
<evidence type="ECO:0000256" key="7">
    <source>
        <dbReference type="ARBA" id="ARBA00023136"/>
    </source>
</evidence>
<gene>
    <name evidence="10" type="ORF">GCM10007276_01540</name>
</gene>
<evidence type="ECO:0000256" key="3">
    <source>
        <dbReference type="ARBA" id="ARBA00022448"/>
    </source>
</evidence>
<sequence>MSDTALRAPLPARADSGLRSAKFRRLWPLLPTSIFLLIVFLIPVSQLLWLSIVDAGGEINLDHYERLFSTTLYFNVLKNTFSIALWTTLICIVAGYPVAYLLASVSPASRSGLLIWVMVPFWTSFLVRSFAWMLLLGRDGVLNQWMASLGVIEQPLKLMYNFFGVMVGMSHAMLPIAILTMLSVMQSINPNLTRAASTLGAGTSHSFWRIYFPLSLPGVAAAGLLVFITAMGFFITPTLLGSPREMMMAQLIIIQIEEMLNWGFAGAISVMLLVAAFSIFYLFDRVLGMSALTGGASYGKSRGRDGLLSRLGSDIGRRFIAGISWIGWGIGHGFHMLFRPKYDRPGGQRMTARWLVGLAVIIFLAVPTFFVIPLSFSENSFFGWPPRGFSLQWYEAYFSSAIWQEATLRSVGVGLSTAMLSVVLGTPAAFFLSRQQIAGKTAIIAFILSPIILPHIVVAVALFYAYSYVGLIGTNIGLVIGHTVFTLPYVIITVMAVLKNYDQRLDQAAWTLGADQARTFRYITFPLIRTGLITAFLFAFVRSFDELTIALFVSGGIATTLPRQMWSEALLNISPTLAAVSTLMLVFVAAIILIAEFVGRRSRRR</sequence>
<feature type="transmembrane region" description="Helical" evidence="8">
    <location>
        <begin position="29"/>
        <end position="52"/>
    </location>
</feature>
<evidence type="ECO:0000313" key="11">
    <source>
        <dbReference type="Proteomes" id="UP000602745"/>
    </source>
</evidence>
<feature type="domain" description="ABC transmembrane type-1" evidence="9">
    <location>
        <begin position="77"/>
        <end position="283"/>
    </location>
</feature>
<dbReference type="RefSeq" id="WP_188407772.1">
    <property type="nucleotide sequence ID" value="NZ_BMCP01000001.1"/>
</dbReference>
<dbReference type="GO" id="GO:0005886">
    <property type="term" value="C:plasma membrane"/>
    <property type="evidence" value="ECO:0007669"/>
    <property type="project" value="UniProtKB-SubCell"/>
</dbReference>
<comment type="caution">
    <text evidence="10">The sequence shown here is derived from an EMBL/GenBank/DDBJ whole genome shotgun (WGS) entry which is preliminary data.</text>
</comment>
<organism evidence="10 11">
    <name type="scientific">Agaricicola taiwanensis</name>
    <dbReference type="NCBI Taxonomy" id="591372"/>
    <lineage>
        <taxon>Bacteria</taxon>
        <taxon>Pseudomonadati</taxon>
        <taxon>Pseudomonadota</taxon>
        <taxon>Alphaproteobacteria</taxon>
        <taxon>Rhodobacterales</taxon>
        <taxon>Paracoccaceae</taxon>
        <taxon>Agaricicola</taxon>
    </lineage>
</organism>
<feature type="transmembrane region" description="Helical" evidence="8">
    <location>
        <begin position="577"/>
        <end position="599"/>
    </location>
</feature>
<feature type="transmembrane region" description="Helical" evidence="8">
    <location>
        <begin position="158"/>
        <end position="180"/>
    </location>
</feature>
<accession>A0A8J2VJV9</accession>
<evidence type="ECO:0000256" key="1">
    <source>
        <dbReference type="ARBA" id="ARBA00004651"/>
    </source>
</evidence>
<proteinExistence type="inferred from homology"/>
<dbReference type="GO" id="GO:0055085">
    <property type="term" value="P:transmembrane transport"/>
    <property type="evidence" value="ECO:0007669"/>
    <property type="project" value="InterPro"/>
</dbReference>
<evidence type="ECO:0000313" key="10">
    <source>
        <dbReference type="EMBL" id="GGE28036.1"/>
    </source>
</evidence>
<keyword evidence="11" id="KW-1185">Reference proteome</keyword>
<reference evidence="10" key="1">
    <citation type="journal article" date="2014" name="Int. J. Syst. Evol. Microbiol.">
        <title>Complete genome sequence of Corynebacterium casei LMG S-19264T (=DSM 44701T), isolated from a smear-ripened cheese.</title>
        <authorList>
            <consortium name="US DOE Joint Genome Institute (JGI-PGF)"/>
            <person name="Walter F."/>
            <person name="Albersmeier A."/>
            <person name="Kalinowski J."/>
            <person name="Ruckert C."/>
        </authorList>
    </citation>
    <scope>NUCLEOTIDE SEQUENCE</scope>
    <source>
        <strain evidence="10">CCM 7684</strain>
    </source>
</reference>
<keyword evidence="10" id="KW-0547">Nucleotide-binding</keyword>
<dbReference type="CDD" id="cd06261">
    <property type="entry name" value="TM_PBP2"/>
    <property type="match status" value="2"/>
</dbReference>
<keyword evidence="10" id="KW-0067">ATP-binding</keyword>
<keyword evidence="5 8" id="KW-0812">Transmembrane</keyword>
<feature type="transmembrane region" description="Helical" evidence="8">
    <location>
        <begin position="472"/>
        <end position="498"/>
    </location>
</feature>
<keyword evidence="4" id="KW-1003">Cell membrane</keyword>
<dbReference type="InterPro" id="IPR035906">
    <property type="entry name" value="MetI-like_sf"/>
</dbReference>
<dbReference type="PROSITE" id="PS50928">
    <property type="entry name" value="ABC_TM1"/>
    <property type="match status" value="2"/>
</dbReference>
<feature type="transmembrane region" description="Helical" evidence="8">
    <location>
        <begin position="413"/>
        <end position="432"/>
    </location>
</feature>
<protein>
    <submittedName>
        <fullName evidence="10">Spermidine/putrescine ABC transporter ATP-binding protein</fullName>
    </submittedName>
</protein>
<evidence type="ECO:0000256" key="2">
    <source>
        <dbReference type="ARBA" id="ARBA00007069"/>
    </source>
</evidence>
<dbReference type="EMBL" id="BMCP01000001">
    <property type="protein sequence ID" value="GGE28036.1"/>
    <property type="molecule type" value="Genomic_DNA"/>
</dbReference>
<dbReference type="Pfam" id="PF00528">
    <property type="entry name" value="BPD_transp_1"/>
    <property type="match status" value="2"/>
</dbReference>
<dbReference type="AlphaFoldDB" id="A0A8J2VJV9"/>
<feature type="transmembrane region" description="Helical" evidence="8">
    <location>
        <begin position="192"/>
        <end position="212"/>
    </location>
</feature>
<keyword evidence="3 8" id="KW-0813">Transport</keyword>
<feature type="transmembrane region" description="Helical" evidence="8">
    <location>
        <begin position="444"/>
        <end position="466"/>
    </location>
</feature>
<evidence type="ECO:0000256" key="4">
    <source>
        <dbReference type="ARBA" id="ARBA00022475"/>
    </source>
</evidence>